<evidence type="ECO:0000256" key="1">
    <source>
        <dbReference type="SAM" id="SignalP"/>
    </source>
</evidence>
<protein>
    <submittedName>
        <fullName evidence="2">Uncharacterized protein</fullName>
    </submittedName>
</protein>
<reference evidence="2 3" key="1">
    <citation type="submission" date="2016-05" db="EMBL/GenBank/DDBJ databases">
        <title>Nuclear genome of Blastocystis sp. subtype 1 NandII.</title>
        <authorList>
            <person name="Gentekaki E."/>
            <person name="Curtis B."/>
            <person name="Stairs C."/>
            <person name="Eme L."/>
            <person name="Herman E."/>
            <person name="Klimes V."/>
            <person name="Arias M.C."/>
            <person name="Elias M."/>
            <person name="Hilliou F."/>
            <person name="Klute M."/>
            <person name="Malik S.-B."/>
            <person name="Pightling A."/>
            <person name="Rachubinski R."/>
            <person name="Salas D."/>
            <person name="Schlacht A."/>
            <person name="Suga H."/>
            <person name="Archibald J."/>
            <person name="Ball S.G."/>
            <person name="Clark G."/>
            <person name="Dacks J."/>
            <person name="Van Der Giezen M."/>
            <person name="Tsaousis A."/>
            <person name="Roger A."/>
        </authorList>
    </citation>
    <scope>NUCLEOTIDE SEQUENCE [LARGE SCALE GENOMIC DNA]</scope>
    <source>
        <strain evidence="3">ATCC 50177 / NandII</strain>
    </source>
</reference>
<keyword evidence="1" id="KW-0732">Signal</keyword>
<organism evidence="2 3">
    <name type="scientific">Blastocystis sp. subtype 1 (strain ATCC 50177 / NandII)</name>
    <dbReference type="NCBI Taxonomy" id="478820"/>
    <lineage>
        <taxon>Eukaryota</taxon>
        <taxon>Sar</taxon>
        <taxon>Stramenopiles</taxon>
        <taxon>Bigyra</taxon>
        <taxon>Opalozoa</taxon>
        <taxon>Opalinata</taxon>
        <taxon>Blastocystidae</taxon>
        <taxon>Blastocystis</taxon>
    </lineage>
</organism>
<comment type="caution">
    <text evidence="2">The sequence shown here is derived from an EMBL/GenBank/DDBJ whole genome shotgun (WGS) entry which is preliminary data.</text>
</comment>
<accession>A0A196SB75</accession>
<dbReference type="Proteomes" id="UP000078348">
    <property type="component" value="Unassembled WGS sequence"/>
</dbReference>
<dbReference type="AlphaFoldDB" id="A0A196SB75"/>
<sequence length="191" mass="21306">MIGAGFLLLCLLSVAMGEYCGTFISPCEVFVNKVYEFVGPKEGPPRQLVTNMNFHASDVCIGMATSFVTIANVTRDDGDVSCEKGYDSYTVDYTQLLFLVHNATYLNLFNITCNKDVVIGHTYDILNNEMECFQDGMPFFDVYKQHVPSTQHVCFSFSSSDFYTKVKGTRNVRISDDGCDGYDDSDSGEEL</sequence>
<keyword evidence="3" id="KW-1185">Reference proteome</keyword>
<feature type="signal peptide" evidence="1">
    <location>
        <begin position="1"/>
        <end position="17"/>
    </location>
</feature>
<feature type="chain" id="PRO_5008274508" evidence="1">
    <location>
        <begin position="18"/>
        <end position="191"/>
    </location>
</feature>
<evidence type="ECO:0000313" key="3">
    <source>
        <dbReference type="Proteomes" id="UP000078348"/>
    </source>
</evidence>
<name>A0A196SB75_BLAHN</name>
<proteinExistence type="predicted"/>
<evidence type="ECO:0000313" key="2">
    <source>
        <dbReference type="EMBL" id="OAO13362.1"/>
    </source>
</evidence>
<gene>
    <name evidence="2" type="ORF">AV274_5037</name>
</gene>
<dbReference type="EMBL" id="LXWW01000421">
    <property type="protein sequence ID" value="OAO13362.1"/>
    <property type="molecule type" value="Genomic_DNA"/>
</dbReference>